<gene>
    <name evidence="2" type="ORF">JOE42_000644</name>
</gene>
<feature type="domain" description="Nudix hydrolase" evidence="1">
    <location>
        <begin position="1"/>
        <end position="150"/>
    </location>
</feature>
<accession>A0ABS2KRM1</accession>
<name>A0ABS2KRM1_9NOCA</name>
<dbReference type="SUPFAM" id="SSF55811">
    <property type="entry name" value="Nudix"/>
    <property type="match status" value="1"/>
</dbReference>
<dbReference type="Pfam" id="PF00293">
    <property type="entry name" value="NUDIX"/>
    <property type="match status" value="1"/>
</dbReference>
<evidence type="ECO:0000313" key="3">
    <source>
        <dbReference type="Proteomes" id="UP000703038"/>
    </source>
</evidence>
<dbReference type="PROSITE" id="PS51462">
    <property type="entry name" value="NUDIX"/>
    <property type="match status" value="1"/>
</dbReference>
<dbReference type="CDD" id="cd04662">
    <property type="entry name" value="NUDIX_Hydrolase"/>
    <property type="match status" value="1"/>
</dbReference>
<sequence>MRTSAGVLLFRGGGGELEVLLAHPGGPFWARREAGAWSIPKGEYDADTEDARTAAAREFEEELGSPVPVGEWIDLGTVAQSRAKSVRAFAVRGELDPPTAVSNSVEMEWPPRSGRRLVFPEIDRVEWCDRESARRRLLSGQVPLLDALDRHLEQL</sequence>
<reference evidence="2 3" key="1">
    <citation type="submission" date="2021-01" db="EMBL/GenBank/DDBJ databases">
        <title>Genomics of switchgrass bacterial isolates.</title>
        <authorList>
            <person name="Shade A."/>
        </authorList>
    </citation>
    <scope>NUCLEOTIDE SEQUENCE [LARGE SCALE GENOMIC DNA]</scope>
    <source>
        <strain evidence="2 3">PvP111</strain>
    </source>
</reference>
<comment type="caution">
    <text evidence="2">The sequence shown here is derived from an EMBL/GenBank/DDBJ whole genome shotgun (WGS) entry which is preliminary data.</text>
</comment>
<evidence type="ECO:0000259" key="1">
    <source>
        <dbReference type="PROSITE" id="PS51462"/>
    </source>
</evidence>
<dbReference type="Gene3D" id="3.90.79.10">
    <property type="entry name" value="Nucleoside Triphosphate Pyrophosphohydrolase"/>
    <property type="match status" value="1"/>
</dbReference>
<proteinExistence type="predicted"/>
<dbReference type="Proteomes" id="UP000703038">
    <property type="component" value="Unassembled WGS sequence"/>
</dbReference>
<protein>
    <submittedName>
        <fullName evidence="2">NUDIX family NTP pyrophosphohydrolase</fullName>
    </submittedName>
</protein>
<dbReference type="PANTHER" id="PTHR21340:SF7">
    <property type="entry name" value="NUDIX HYDROLASE DOMAIN-CONTAINING PROTEIN"/>
    <property type="match status" value="1"/>
</dbReference>
<organism evidence="2 3">
    <name type="scientific">Rhodococcoides corynebacterioides</name>
    <dbReference type="NCBI Taxonomy" id="53972"/>
    <lineage>
        <taxon>Bacteria</taxon>
        <taxon>Bacillati</taxon>
        <taxon>Actinomycetota</taxon>
        <taxon>Actinomycetes</taxon>
        <taxon>Mycobacteriales</taxon>
        <taxon>Nocardiaceae</taxon>
        <taxon>Rhodococcoides</taxon>
    </lineage>
</organism>
<dbReference type="PANTHER" id="PTHR21340">
    <property type="entry name" value="DIADENOSINE 5,5-P1,P4-TETRAPHOSPHATE PYROPHOSPHOHYDROLASE MUTT"/>
    <property type="match status" value="1"/>
</dbReference>
<dbReference type="InterPro" id="IPR000086">
    <property type="entry name" value="NUDIX_hydrolase_dom"/>
</dbReference>
<keyword evidence="3" id="KW-1185">Reference proteome</keyword>
<dbReference type="InterPro" id="IPR015797">
    <property type="entry name" value="NUDIX_hydrolase-like_dom_sf"/>
</dbReference>
<dbReference type="InterPro" id="IPR051325">
    <property type="entry name" value="Nudix_hydrolase_domain"/>
</dbReference>
<evidence type="ECO:0000313" key="2">
    <source>
        <dbReference type="EMBL" id="MBM7413911.1"/>
    </source>
</evidence>
<dbReference type="RefSeq" id="WP_204866644.1">
    <property type="nucleotide sequence ID" value="NZ_JAFBBK010000001.1"/>
</dbReference>
<dbReference type="EMBL" id="JAFBBK010000001">
    <property type="protein sequence ID" value="MBM7413911.1"/>
    <property type="molecule type" value="Genomic_DNA"/>
</dbReference>